<dbReference type="AlphaFoldDB" id="M1Y615"/>
<name>M1Y615_NATM8</name>
<evidence type="ECO:0000313" key="3">
    <source>
        <dbReference type="Proteomes" id="UP000011867"/>
    </source>
</evidence>
<dbReference type="OrthoDB" id="168840at2157"/>
<gene>
    <name evidence="2" type="ordered locus">Nmlp_3893</name>
</gene>
<accession>M1Y615</accession>
<proteinExistence type="predicted"/>
<dbReference type="GeneID" id="14652130"/>
<dbReference type="EMBL" id="HF582854">
    <property type="protein sequence ID" value="CCQ38005.1"/>
    <property type="molecule type" value="Genomic_DNA"/>
</dbReference>
<dbReference type="InterPro" id="IPR058294">
    <property type="entry name" value="DUF7988"/>
</dbReference>
<evidence type="ECO:0000259" key="1">
    <source>
        <dbReference type="Pfam" id="PF25950"/>
    </source>
</evidence>
<keyword evidence="3" id="KW-1185">Reference proteome</keyword>
<dbReference type="eggNOG" id="arCOG09295">
    <property type="taxonomic scope" value="Archaea"/>
</dbReference>
<protein>
    <recommendedName>
        <fullName evidence="1">DUF7988 domain-containing protein</fullName>
    </recommendedName>
</protein>
<dbReference type="HOGENOM" id="CLU_140784_0_0_2"/>
<dbReference type="Proteomes" id="UP000011867">
    <property type="component" value="Chromosome"/>
</dbReference>
<organism evidence="2 3">
    <name type="scientific">Natronomonas moolapensis (strain DSM 18674 / CECT 7526 / JCM 14361 / 8.8.11)</name>
    <dbReference type="NCBI Taxonomy" id="268739"/>
    <lineage>
        <taxon>Archaea</taxon>
        <taxon>Methanobacteriati</taxon>
        <taxon>Methanobacteriota</taxon>
        <taxon>Stenosarchaea group</taxon>
        <taxon>Halobacteria</taxon>
        <taxon>Halobacteriales</taxon>
        <taxon>Natronomonadaceae</taxon>
        <taxon>Natronomonas</taxon>
    </lineage>
</organism>
<dbReference type="STRING" id="268739.Nmlp_3893"/>
<dbReference type="RefSeq" id="WP_015410732.1">
    <property type="nucleotide sequence ID" value="NC_020388.1"/>
</dbReference>
<dbReference type="Pfam" id="PF25950">
    <property type="entry name" value="DUF7988"/>
    <property type="match status" value="1"/>
</dbReference>
<reference evidence="2 3" key="1">
    <citation type="journal article" date="2013" name="Genome Announc.">
        <title>Genome of the haloarchaeon Natronomonas moolapensis, a neutrophilic member of a previously haloalkaliphilic genus.</title>
        <authorList>
            <person name="Dyall-Smith M.L."/>
            <person name="Pfeiffer F."/>
            <person name="Oberwinkler T."/>
            <person name="Klee K."/>
            <person name="Rampp M."/>
            <person name="Palm P."/>
            <person name="Gross K."/>
            <person name="Schuster S.C."/>
            <person name="Oesterhelt D."/>
        </authorList>
    </citation>
    <scope>NUCLEOTIDE SEQUENCE [LARGE SCALE GENOMIC DNA]</scope>
    <source>
        <strain evidence="3">DSM 18674 / JCM 14361 / 8.8.11</strain>
    </source>
</reference>
<feature type="domain" description="DUF7988" evidence="1">
    <location>
        <begin position="4"/>
        <end position="130"/>
    </location>
</feature>
<evidence type="ECO:0000313" key="2">
    <source>
        <dbReference type="EMBL" id="CCQ38005.1"/>
    </source>
</evidence>
<dbReference type="KEGG" id="nmo:Nmlp_3893"/>
<sequence>MRAAVRDRLLDRHRGTLEDALSCADAVAAGWDGPTTADRTEVVGPYHATLERAGLLRSLVAALSDSVAAAGGDLAARPVPDVPFLAVAGHGVVLRGSMEAGRVVVTLGVFEVDPYRRGGSLPEALAVEVRGQ</sequence>